<accession>A0A0K1EKR3</accession>
<dbReference type="Pfam" id="PF00753">
    <property type="entry name" value="Lactamase_B"/>
    <property type="match status" value="1"/>
</dbReference>
<dbReference type="CDD" id="cd07729">
    <property type="entry name" value="AHL_lactonase_MBL-fold"/>
    <property type="match status" value="1"/>
</dbReference>
<keyword evidence="3" id="KW-0378">Hydrolase</keyword>
<evidence type="ECO:0000256" key="4">
    <source>
        <dbReference type="ARBA" id="ARBA00022833"/>
    </source>
</evidence>
<keyword evidence="5" id="KW-0732">Signal</keyword>
<dbReference type="InterPro" id="IPR051013">
    <property type="entry name" value="MBL_superfamily_lactonases"/>
</dbReference>
<sequence>MRSRGRVSLAALLVMAMPACGGGEPPPVTPQDGVQAPPSVRVHALDCGRADIQDMSFFGDDGGPRELVAACYLVHHPRGALLWDTGIDDAVARTPGGVVDSGSSIRFRVEMPLRERLSRLQLAPEDVDYVAFSHLHVDHAGNANLFPGATWLLNRRELPWATSSPAPQGIEPALFSSYKAAQIRHLDGETDVFGDGSVTIVPSPGHTPGHQSLLLRLHRAGTFLISGDLTHTHGNWEHRRVPPFNTDQEETLRSMDRLRALAESTGARFVVQHEPDELSVFPPFPGYLD</sequence>
<dbReference type="PANTHER" id="PTHR42978:SF3">
    <property type="entry name" value="BLR3078 PROTEIN"/>
    <property type="match status" value="1"/>
</dbReference>
<reference evidence="7 8" key="1">
    <citation type="submission" date="2015-07" db="EMBL/GenBank/DDBJ databases">
        <title>Genome analysis of myxobacterium Chondromyces crocatus Cm c5 reveals a high potential for natural compound synthesis and the genetic basis for the loss of fruiting body formation.</title>
        <authorList>
            <person name="Zaburannyi N."/>
            <person name="Bunk B."/>
            <person name="Maier J."/>
            <person name="Overmann J."/>
            <person name="Mueller R."/>
        </authorList>
    </citation>
    <scope>NUCLEOTIDE SEQUENCE [LARGE SCALE GENOMIC DNA]</scope>
    <source>
        <strain evidence="7 8">Cm c5</strain>
    </source>
</reference>
<keyword evidence="8" id="KW-1185">Reference proteome</keyword>
<dbReference type="AlphaFoldDB" id="A0A0K1EKR3"/>
<dbReference type="SUPFAM" id="SSF56281">
    <property type="entry name" value="Metallo-hydrolase/oxidoreductase"/>
    <property type="match status" value="1"/>
</dbReference>
<dbReference type="InterPro" id="IPR036866">
    <property type="entry name" value="RibonucZ/Hydroxyglut_hydro"/>
</dbReference>
<feature type="chain" id="PRO_5005459608" evidence="5">
    <location>
        <begin position="22"/>
        <end position="289"/>
    </location>
</feature>
<keyword evidence="2" id="KW-0479">Metal-binding</keyword>
<dbReference type="PANTHER" id="PTHR42978">
    <property type="entry name" value="QUORUM-QUENCHING LACTONASE YTNP-RELATED-RELATED"/>
    <property type="match status" value="1"/>
</dbReference>
<dbReference type="KEGG" id="ccro:CMC5_056820"/>
<evidence type="ECO:0000259" key="6">
    <source>
        <dbReference type="SMART" id="SM00849"/>
    </source>
</evidence>
<dbReference type="RefSeq" id="WP_245677783.1">
    <property type="nucleotide sequence ID" value="NZ_CP012159.1"/>
</dbReference>
<proteinExistence type="inferred from homology"/>
<evidence type="ECO:0000256" key="2">
    <source>
        <dbReference type="ARBA" id="ARBA00022723"/>
    </source>
</evidence>
<organism evidence="7 8">
    <name type="scientific">Chondromyces crocatus</name>
    <dbReference type="NCBI Taxonomy" id="52"/>
    <lineage>
        <taxon>Bacteria</taxon>
        <taxon>Pseudomonadati</taxon>
        <taxon>Myxococcota</taxon>
        <taxon>Polyangia</taxon>
        <taxon>Polyangiales</taxon>
        <taxon>Polyangiaceae</taxon>
        <taxon>Chondromyces</taxon>
    </lineage>
</organism>
<protein>
    <submittedName>
        <fullName evidence="7">AttM/AiiB family protein</fullName>
    </submittedName>
</protein>
<evidence type="ECO:0000256" key="1">
    <source>
        <dbReference type="ARBA" id="ARBA00007749"/>
    </source>
</evidence>
<keyword evidence="4" id="KW-0862">Zinc</keyword>
<feature type="signal peptide" evidence="5">
    <location>
        <begin position="1"/>
        <end position="21"/>
    </location>
</feature>
<dbReference type="EMBL" id="CP012159">
    <property type="protein sequence ID" value="AKT41474.1"/>
    <property type="molecule type" value="Genomic_DNA"/>
</dbReference>
<comment type="similarity">
    <text evidence="1">Belongs to the metallo-beta-lactamase superfamily.</text>
</comment>
<evidence type="ECO:0000313" key="8">
    <source>
        <dbReference type="Proteomes" id="UP000067626"/>
    </source>
</evidence>
<name>A0A0K1EKR3_CHOCO</name>
<evidence type="ECO:0000313" key="7">
    <source>
        <dbReference type="EMBL" id="AKT41474.1"/>
    </source>
</evidence>
<evidence type="ECO:0000256" key="3">
    <source>
        <dbReference type="ARBA" id="ARBA00022801"/>
    </source>
</evidence>
<feature type="domain" description="Metallo-beta-lactamase" evidence="6">
    <location>
        <begin position="68"/>
        <end position="273"/>
    </location>
</feature>
<dbReference type="SMART" id="SM00849">
    <property type="entry name" value="Lactamase_B"/>
    <property type="match status" value="1"/>
</dbReference>
<dbReference type="STRING" id="52.CMC5_056820"/>
<gene>
    <name evidence="7" type="primary">attM</name>
    <name evidence="7" type="ORF">CMC5_056820</name>
</gene>
<evidence type="ECO:0000256" key="5">
    <source>
        <dbReference type="SAM" id="SignalP"/>
    </source>
</evidence>
<dbReference type="InterPro" id="IPR001279">
    <property type="entry name" value="Metallo-B-lactamas"/>
</dbReference>
<dbReference type="Proteomes" id="UP000067626">
    <property type="component" value="Chromosome"/>
</dbReference>
<dbReference type="GO" id="GO:0016787">
    <property type="term" value="F:hydrolase activity"/>
    <property type="evidence" value="ECO:0007669"/>
    <property type="project" value="UniProtKB-KW"/>
</dbReference>
<dbReference type="GO" id="GO:0046872">
    <property type="term" value="F:metal ion binding"/>
    <property type="evidence" value="ECO:0007669"/>
    <property type="project" value="UniProtKB-KW"/>
</dbReference>
<dbReference type="Gene3D" id="3.60.15.10">
    <property type="entry name" value="Ribonuclease Z/Hydroxyacylglutathione hydrolase-like"/>
    <property type="match status" value="1"/>
</dbReference>